<feature type="domain" description="Solute-binding protein family 3/N-terminal" evidence="2">
    <location>
        <begin position="23"/>
        <end position="248"/>
    </location>
</feature>
<name>A0ABU5DNX3_9BURK</name>
<dbReference type="PANTHER" id="PTHR38834">
    <property type="entry name" value="PERIPLASMIC SUBSTRATE BINDING PROTEIN FAMILY 3"/>
    <property type="match status" value="1"/>
</dbReference>
<dbReference type="SUPFAM" id="SSF53850">
    <property type="entry name" value="Periplasmic binding protein-like II"/>
    <property type="match status" value="1"/>
</dbReference>
<dbReference type="Gene3D" id="3.40.190.10">
    <property type="entry name" value="Periplasmic binding protein-like II"/>
    <property type="match status" value="2"/>
</dbReference>
<evidence type="ECO:0000259" key="2">
    <source>
        <dbReference type="SMART" id="SM00062"/>
    </source>
</evidence>
<dbReference type="PROSITE" id="PS51257">
    <property type="entry name" value="PROKAR_LIPOPROTEIN"/>
    <property type="match status" value="1"/>
</dbReference>
<comment type="caution">
    <text evidence="3">The sequence shown here is derived from an EMBL/GenBank/DDBJ whole genome shotgun (WGS) entry which is preliminary data.</text>
</comment>
<evidence type="ECO:0000313" key="3">
    <source>
        <dbReference type="EMBL" id="MDY0748015.1"/>
    </source>
</evidence>
<proteinExistence type="predicted"/>
<evidence type="ECO:0000256" key="1">
    <source>
        <dbReference type="SAM" id="SignalP"/>
    </source>
</evidence>
<protein>
    <submittedName>
        <fullName evidence="3">Transporter substrate-binding domain-containing protein</fullName>
    </submittedName>
</protein>
<feature type="signal peptide" evidence="1">
    <location>
        <begin position="1"/>
        <end position="22"/>
    </location>
</feature>
<sequence>MPTLRHLLLAALVAACGMPAQAVSRWHFVTEQFAPYSYEKDGRADGPMADVLREVCARLDVECRIEVLPWRRAFAEGERGEVDGVFSIVDRTEHHTEFIVSAPVVEARYSFFAKAPSSFVYRAPADLNGRTIGVYGPSASSRILADLAAGTNADMAVEIDNAAALRKLQAGRYGANGLVLANERVAEEFIASQRLDSLRTVGIAARFNYSFGLARRRASDVERFNQALGALCRSGRLQALLDRYRMEAAPCRR</sequence>
<keyword evidence="1" id="KW-0732">Signal</keyword>
<dbReference type="InterPro" id="IPR001638">
    <property type="entry name" value="Solute-binding_3/MltF_N"/>
</dbReference>
<feature type="chain" id="PRO_5045961737" evidence="1">
    <location>
        <begin position="23"/>
        <end position="253"/>
    </location>
</feature>
<dbReference type="SMART" id="SM00062">
    <property type="entry name" value="PBPb"/>
    <property type="match status" value="1"/>
</dbReference>
<dbReference type="Proteomes" id="UP001285263">
    <property type="component" value="Unassembled WGS sequence"/>
</dbReference>
<reference evidence="3 4" key="1">
    <citation type="submission" date="2023-11" db="EMBL/GenBank/DDBJ databases">
        <title>Paucibacter sp. nov., isolated from fresh soil in Korea.</title>
        <authorList>
            <person name="Le N.T.T."/>
        </authorList>
    </citation>
    <scope>NUCLEOTIDE SEQUENCE [LARGE SCALE GENOMIC DNA]</scope>
    <source>
        <strain evidence="3 4">R3-3</strain>
    </source>
</reference>
<dbReference type="PANTHER" id="PTHR38834:SF3">
    <property type="entry name" value="SOLUTE-BINDING PROTEIN FAMILY 3_N-TERMINAL DOMAIN-CONTAINING PROTEIN"/>
    <property type="match status" value="1"/>
</dbReference>
<dbReference type="RefSeq" id="WP_320425982.1">
    <property type="nucleotide sequence ID" value="NZ_JAXCLA010000009.1"/>
</dbReference>
<organism evidence="3 4">
    <name type="scientific">Roseateles agri</name>
    <dbReference type="NCBI Taxonomy" id="3098619"/>
    <lineage>
        <taxon>Bacteria</taxon>
        <taxon>Pseudomonadati</taxon>
        <taxon>Pseudomonadota</taxon>
        <taxon>Betaproteobacteria</taxon>
        <taxon>Burkholderiales</taxon>
        <taxon>Sphaerotilaceae</taxon>
        <taxon>Roseateles</taxon>
    </lineage>
</organism>
<dbReference type="Pfam" id="PF00497">
    <property type="entry name" value="SBP_bac_3"/>
    <property type="match status" value="1"/>
</dbReference>
<keyword evidence="4" id="KW-1185">Reference proteome</keyword>
<gene>
    <name evidence="3" type="ORF">SNE35_26175</name>
</gene>
<accession>A0ABU5DNX3</accession>
<dbReference type="EMBL" id="JAXCLA010000009">
    <property type="protein sequence ID" value="MDY0748015.1"/>
    <property type="molecule type" value="Genomic_DNA"/>
</dbReference>
<evidence type="ECO:0000313" key="4">
    <source>
        <dbReference type="Proteomes" id="UP001285263"/>
    </source>
</evidence>